<sequence length="236" mass="28086">MRYDNQLLRHELKYYINYHIYHELRQRLKTVIQVDPHMPDEEGYKISSLYFDDMYSSAMEQKLAGVRFRKKFRIRCYNSSDRVIRLECKYKYDNYIAKQGAGLTRAEYDSILSGEYGFLLKRPEKVCQELFCYNRTRLMKPTVVVDYLREAYISPLGNVRVTFDKELEASAGTLDMFSDAYVAHRVLPQDLLIMEVKYDDYIPVHILSIIQTAMTDRCAISKYVMCRLNRKMVKHK</sequence>
<dbReference type="InterPro" id="IPR042267">
    <property type="entry name" value="VTC_sf"/>
</dbReference>
<dbReference type="EMBL" id="UHJJ01000005">
    <property type="protein sequence ID" value="SUQ14101.1"/>
    <property type="molecule type" value="Genomic_DNA"/>
</dbReference>
<feature type="domain" description="VTC" evidence="1">
    <location>
        <begin position="9"/>
        <end position="226"/>
    </location>
</feature>
<evidence type="ECO:0000313" key="3">
    <source>
        <dbReference type="Proteomes" id="UP000254051"/>
    </source>
</evidence>
<dbReference type="Gene3D" id="3.20.100.30">
    <property type="entry name" value="VTC, catalytic tunnel domain"/>
    <property type="match status" value="1"/>
</dbReference>
<accession>A0A315ZYM8</accession>
<evidence type="ECO:0000259" key="1">
    <source>
        <dbReference type="Pfam" id="PF09359"/>
    </source>
</evidence>
<dbReference type="RefSeq" id="WP_109710682.1">
    <property type="nucleotide sequence ID" value="NZ_QGDS01000005.1"/>
</dbReference>
<dbReference type="InterPro" id="IPR018966">
    <property type="entry name" value="VTC_domain"/>
</dbReference>
<gene>
    <name evidence="2" type="ORF">SAMN05216529_10575</name>
</gene>
<dbReference type="OrthoDB" id="9784042at2"/>
<keyword evidence="3" id="KW-1185">Reference proteome</keyword>
<dbReference type="GO" id="GO:0006799">
    <property type="term" value="P:polyphosphate biosynthetic process"/>
    <property type="evidence" value="ECO:0007669"/>
    <property type="project" value="UniProtKB-ARBA"/>
</dbReference>
<organism evidence="2 3">
    <name type="scientific">Faecalicatena contorta</name>
    <dbReference type="NCBI Taxonomy" id="39482"/>
    <lineage>
        <taxon>Bacteria</taxon>
        <taxon>Bacillati</taxon>
        <taxon>Bacillota</taxon>
        <taxon>Clostridia</taxon>
        <taxon>Lachnospirales</taxon>
        <taxon>Lachnospiraceae</taxon>
        <taxon>Faecalicatena</taxon>
    </lineage>
</organism>
<reference evidence="3" key="1">
    <citation type="submission" date="2017-07" db="EMBL/GenBank/DDBJ databases">
        <authorList>
            <person name="Varghese N."/>
            <person name="Submissions S."/>
        </authorList>
    </citation>
    <scope>NUCLEOTIDE SEQUENCE [LARGE SCALE GENOMIC DNA]</scope>
    <source>
        <strain evidence="3">NLAE-zl-C134</strain>
    </source>
</reference>
<evidence type="ECO:0000313" key="2">
    <source>
        <dbReference type="EMBL" id="SUQ14101.1"/>
    </source>
</evidence>
<proteinExistence type="predicted"/>
<dbReference type="AlphaFoldDB" id="A0A315ZYM8"/>
<dbReference type="CDD" id="cd07750">
    <property type="entry name" value="PolyPPase_VTC_like"/>
    <property type="match status" value="1"/>
</dbReference>
<protein>
    <submittedName>
        <fullName evidence="2">VTC domain-containing protein</fullName>
    </submittedName>
</protein>
<dbReference type="Proteomes" id="UP000254051">
    <property type="component" value="Unassembled WGS sequence"/>
</dbReference>
<dbReference type="Pfam" id="PF09359">
    <property type="entry name" value="VTC"/>
    <property type="match status" value="1"/>
</dbReference>
<name>A0A315ZYM8_9FIRM</name>